<dbReference type="GO" id="GO:0005576">
    <property type="term" value="C:extracellular region"/>
    <property type="evidence" value="ECO:0007669"/>
    <property type="project" value="UniProtKB-SubCell"/>
</dbReference>
<dbReference type="InterPro" id="IPR002371">
    <property type="entry name" value="FlgK"/>
</dbReference>
<dbReference type="RefSeq" id="WP_100281899.1">
    <property type="nucleotide sequence ID" value="NZ_CP024923.1"/>
</dbReference>
<evidence type="ECO:0000259" key="8">
    <source>
        <dbReference type="Pfam" id="PF22638"/>
    </source>
</evidence>
<comment type="subcellular location">
    <subcellularLocation>
        <location evidence="1">Bacterial flagellum</location>
    </subcellularLocation>
    <subcellularLocation>
        <location evidence="2">Secreted</location>
    </subcellularLocation>
</comment>
<dbReference type="Proteomes" id="UP000229081">
    <property type="component" value="Chromosome"/>
</dbReference>
<dbReference type="GO" id="GO:0009424">
    <property type="term" value="C:bacterial-type flagellum hook"/>
    <property type="evidence" value="ECO:0007669"/>
    <property type="project" value="InterPro"/>
</dbReference>
<feature type="domain" description="Flagellar basal-body/hook protein C-terminal" evidence="7">
    <location>
        <begin position="659"/>
        <end position="698"/>
    </location>
</feature>
<accession>A0A2K8MDW7</accession>
<comment type="similarity">
    <text evidence="3">Belongs to the flagella basal body rod proteins family.</text>
</comment>
<evidence type="ECO:0000256" key="1">
    <source>
        <dbReference type="ARBA" id="ARBA00004365"/>
    </source>
</evidence>
<keyword evidence="9" id="KW-0282">Flagellum</keyword>
<evidence type="ECO:0000256" key="2">
    <source>
        <dbReference type="ARBA" id="ARBA00004613"/>
    </source>
</evidence>
<keyword evidence="5" id="KW-0964">Secreted</keyword>
<feature type="domain" description="Flagellar hook-associated protein FlgK helical" evidence="8">
    <location>
        <begin position="89"/>
        <end position="324"/>
    </location>
</feature>
<dbReference type="KEGG" id="sphc:CVN68_08960"/>
<keyword evidence="10" id="KW-1185">Reference proteome</keyword>
<proteinExistence type="inferred from homology"/>
<evidence type="ECO:0000259" key="7">
    <source>
        <dbReference type="Pfam" id="PF06429"/>
    </source>
</evidence>
<evidence type="ECO:0000256" key="4">
    <source>
        <dbReference type="ARBA" id="ARBA00016244"/>
    </source>
</evidence>
<dbReference type="OrthoDB" id="7181295at2"/>
<keyword evidence="9" id="KW-0966">Cell projection</keyword>
<dbReference type="GO" id="GO:0005198">
    <property type="term" value="F:structural molecule activity"/>
    <property type="evidence" value="ECO:0007669"/>
    <property type="project" value="InterPro"/>
</dbReference>
<keyword evidence="9" id="KW-0969">Cilium</keyword>
<dbReference type="InterPro" id="IPR053927">
    <property type="entry name" value="FlgK_helical"/>
</dbReference>
<evidence type="ECO:0000256" key="6">
    <source>
        <dbReference type="ARBA" id="ARBA00023143"/>
    </source>
</evidence>
<dbReference type="Pfam" id="PF06429">
    <property type="entry name" value="Flg_bbr_C"/>
    <property type="match status" value="1"/>
</dbReference>
<dbReference type="SUPFAM" id="SSF64518">
    <property type="entry name" value="Phase 1 flagellin"/>
    <property type="match status" value="1"/>
</dbReference>
<dbReference type="InterPro" id="IPR010930">
    <property type="entry name" value="Flg_bb/hook_C_dom"/>
</dbReference>
<evidence type="ECO:0000256" key="5">
    <source>
        <dbReference type="ARBA" id="ARBA00022525"/>
    </source>
</evidence>
<gene>
    <name evidence="9" type="ORF">CVN68_08960</name>
</gene>
<reference evidence="9 10" key="1">
    <citation type="submission" date="2017-11" db="EMBL/GenBank/DDBJ databases">
        <title>Complete genome sequence of Sphingomonas sp. Strain Cra20, a psychrotolerant potential plant growth promoting rhizobacteria.</title>
        <authorList>
            <person name="Luo Y."/>
        </authorList>
    </citation>
    <scope>NUCLEOTIDE SEQUENCE [LARGE SCALE GENOMIC DNA]</scope>
    <source>
        <strain evidence="9 10">Cra20</strain>
    </source>
</reference>
<dbReference type="PANTHER" id="PTHR30033">
    <property type="entry name" value="FLAGELLAR HOOK-ASSOCIATED PROTEIN 1"/>
    <property type="match status" value="1"/>
</dbReference>
<sequence length="699" mass="71086">MSLNHILGSAVSGLAAAQAGLRSVSNNIANVGVSGYARERVNLTTGVVSGQVAGVVVGEPSRVADRFLEANVYRRAGDYGRADVTAGYLDRLQALLGQPGATSGLPARLDAVTASAVAMTGSQSSAQTVAVFTSDVQDAIDSMQQIQTDVNGLRGDVESEVGYSVDKINSLLKRIHDLNGTVSAATGLGKNIGGAADQRMSAIEELSGLIAVNVRDQPDGRVSIETANGGVLLDKRLRQLSYPNGGGGGTSQATYPTIEIRFAEDSGAMGAATGEKLDSAAVGGKLGGLLDLRDRALPAFSEQMGVLFSGLSEALNSVSNAGSTVPPPVSLDGRQTGLVGSDRLGFTGAATFAVTKADGTLVAKTSVDFSAMPAGATIDDMVTAINTGLGGAATASFTDGKLSIKANGAGNGVVVAQNQASPSARAGVGVSQYFGLNDMVRSDSSSLVPSGLVPGDAHGFATGETAQVVLRDATGRALTSYTLSPASGGNVGDLVSELNASPLGDFGDFSLDDRGRMRFEPAGALSGATLSVPSDSTDRFGTGRGFTAMLGLTGASSGLQNAQVRPEVLANPTKLPLARFQETAAVGAKALGAGDTRGATAFVDKLATGIDLGKDGTATVERFSSLLLGRAGLEASQAEDNLLDSAARRDDAINRRDSFSGVNIDEELAQMVILQNSYSAAARIISTASEMYDTLLNMV</sequence>
<dbReference type="PRINTS" id="PR01005">
    <property type="entry name" value="FLGHOOKAP1"/>
</dbReference>
<dbReference type="AlphaFoldDB" id="A0A2K8MDW7"/>
<name>A0A2K8MDW7_9SPHN</name>
<keyword evidence="6" id="KW-0975">Bacterial flagellum</keyword>
<protein>
    <recommendedName>
        <fullName evidence="4">Flagellar hook-associated protein 1</fullName>
    </recommendedName>
</protein>
<organism evidence="9 10">
    <name type="scientific">Sphingomonas psychrotolerans</name>
    <dbReference type="NCBI Taxonomy" id="1327635"/>
    <lineage>
        <taxon>Bacteria</taxon>
        <taxon>Pseudomonadati</taxon>
        <taxon>Pseudomonadota</taxon>
        <taxon>Alphaproteobacteria</taxon>
        <taxon>Sphingomonadales</taxon>
        <taxon>Sphingomonadaceae</taxon>
        <taxon>Sphingomonas</taxon>
    </lineage>
</organism>
<dbReference type="Pfam" id="PF22638">
    <property type="entry name" value="FlgK_D1"/>
    <property type="match status" value="1"/>
</dbReference>
<evidence type="ECO:0000313" key="10">
    <source>
        <dbReference type="Proteomes" id="UP000229081"/>
    </source>
</evidence>
<evidence type="ECO:0000313" key="9">
    <source>
        <dbReference type="EMBL" id="ATY32090.1"/>
    </source>
</evidence>
<dbReference type="PANTHER" id="PTHR30033:SF2">
    <property type="entry name" value="FLAGELLAR HOOK PROTEIN"/>
    <property type="match status" value="1"/>
</dbReference>
<dbReference type="EMBL" id="CP024923">
    <property type="protein sequence ID" value="ATY32090.1"/>
    <property type="molecule type" value="Genomic_DNA"/>
</dbReference>
<evidence type="ECO:0000256" key="3">
    <source>
        <dbReference type="ARBA" id="ARBA00009677"/>
    </source>
</evidence>
<dbReference type="GO" id="GO:0044780">
    <property type="term" value="P:bacterial-type flagellum assembly"/>
    <property type="evidence" value="ECO:0007669"/>
    <property type="project" value="InterPro"/>
</dbReference>